<feature type="region of interest" description="Disordered" evidence="4">
    <location>
        <begin position="121"/>
        <end position="140"/>
    </location>
</feature>
<dbReference type="FunFam" id="2.30.42.10:FF:000107">
    <property type="entry name" value="26S proteasome non-ATPase regulatory subunit 9"/>
    <property type="match status" value="1"/>
</dbReference>
<dbReference type="Pfam" id="PF17820">
    <property type="entry name" value="PDZ_6"/>
    <property type="match status" value="1"/>
</dbReference>
<sequence length="236" mass="25213">MGLPMDMDDLHAPTVSSGPTSQPTVNGTKDMSSQELIAKKENLEAELSALGSVLESHGVKMDTPLLTSDGFPRADIDVAQIRTTRARIIRLKNDYKGIMAKLEASVQEHFAAGKTMEGMGSQTRAAPALQPGSSTANSAIEPPFARVNSVVPDSPADQAGMKAGDKVTRFGSANWTNHERLSKVAQAVQQNENLVIMVRVLRESSPSTASSSVELQLTPRRNWGGRGLLGCHLVPL</sequence>
<proteinExistence type="inferred from homology"/>
<dbReference type="PANTHER" id="PTHR12651:SF1">
    <property type="entry name" value="26S PROTEASOME NON-ATPASE REGULATORY SUBUNIT 9"/>
    <property type="match status" value="1"/>
</dbReference>
<dbReference type="Proteomes" id="UP001310890">
    <property type="component" value="Unassembled WGS sequence"/>
</dbReference>
<feature type="domain" description="PDZ" evidence="5">
    <location>
        <begin position="147"/>
        <end position="202"/>
    </location>
</feature>
<organism evidence="7 8">
    <name type="scientific">Meristemomyces frigidus</name>
    <dbReference type="NCBI Taxonomy" id="1508187"/>
    <lineage>
        <taxon>Eukaryota</taxon>
        <taxon>Fungi</taxon>
        <taxon>Dikarya</taxon>
        <taxon>Ascomycota</taxon>
        <taxon>Pezizomycotina</taxon>
        <taxon>Dothideomycetes</taxon>
        <taxon>Dothideomycetidae</taxon>
        <taxon>Mycosphaerellales</taxon>
        <taxon>Teratosphaeriaceae</taxon>
        <taxon>Meristemomyces</taxon>
    </lineage>
</organism>
<evidence type="ECO:0000256" key="4">
    <source>
        <dbReference type="SAM" id="MobiDB-lite"/>
    </source>
</evidence>
<keyword evidence="2" id="KW-0143">Chaperone</keyword>
<name>A0AAN7YDW6_9PEZI</name>
<dbReference type="GO" id="GO:0005737">
    <property type="term" value="C:cytoplasm"/>
    <property type="evidence" value="ECO:0007669"/>
    <property type="project" value="TreeGrafter"/>
</dbReference>
<feature type="region of interest" description="Disordered" evidence="4">
    <location>
        <begin position="1"/>
        <end position="31"/>
    </location>
</feature>
<evidence type="ECO:0000256" key="1">
    <source>
        <dbReference type="ARBA" id="ARBA00005256"/>
    </source>
</evidence>
<dbReference type="AlphaFoldDB" id="A0AAN7YDW6"/>
<dbReference type="Gene3D" id="6.10.140.1710">
    <property type="match status" value="1"/>
</dbReference>
<dbReference type="Pfam" id="PF18265">
    <property type="entry name" value="Nas2_N"/>
    <property type="match status" value="1"/>
</dbReference>
<dbReference type="GO" id="GO:0005634">
    <property type="term" value="C:nucleus"/>
    <property type="evidence" value="ECO:0007669"/>
    <property type="project" value="TreeGrafter"/>
</dbReference>
<feature type="compositionally biased region" description="Polar residues" evidence="4">
    <location>
        <begin position="14"/>
        <end position="31"/>
    </location>
</feature>
<evidence type="ECO:0000256" key="3">
    <source>
        <dbReference type="ARBA" id="ARBA00068021"/>
    </source>
</evidence>
<evidence type="ECO:0000259" key="6">
    <source>
        <dbReference type="Pfam" id="PF18265"/>
    </source>
</evidence>
<evidence type="ECO:0000256" key="2">
    <source>
        <dbReference type="ARBA" id="ARBA00023186"/>
    </source>
</evidence>
<comment type="similarity">
    <text evidence="1">Belongs to the proteasome subunit p27 family.</text>
</comment>
<gene>
    <name evidence="7" type="ORF">LTR62_007123</name>
</gene>
<dbReference type="InterPro" id="IPR035269">
    <property type="entry name" value="PSMD9"/>
</dbReference>
<dbReference type="InterPro" id="IPR041489">
    <property type="entry name" value="PDZ_6"/>
</dbReference>
<feature type="domain" description="Nas2 N-terminal" evidence="6">
    <location>
        <begin position="34"/>
        <end position="111"/>
    </location>
</feature>
<dbReference type="Gene3D" id="2.30.42.10">
    <property type="match status" value="1"/>
</dbReference>
<dbReference type="InterPro" id="IPR040815">
    <property type="entry name" value="Nas2_N"/>
</dbReference>
<comment type="caution">
    <text evidence="7">The sequence shown here is derived from an EMBL/GenBank/DDBJ whole genome shotgun (WGS) entry which is preliminary data.</text>
</comment>
<accession>A0AAN7YDW6</accession>
<reference evidence="7" key="1">
    <citation type="submission" date="2023-08" db="EMBL/GenBank/DDBJ databases">
        <title>Black Yeasts Isolated from many extreme environments.</title>
        <authorList>
            <person name="Coleine C."/>
            <person name="Stajich J.E."/>
            <person name="Selbmann L."/>
        </authorList>
    </citation>
    <scope>NUCLEOTIDE SEQUENCE</scope>
    <source>
        <strain evidence="7">CCFEE 5401</strain>
    </source>
</reference>
<dbReference type="EMBL" id="JAVRRL010000066">
    <property type="protein sequence ID" value="KAK5109353.1"/>
    <property type="molecule type" value="Genomic_DNA"/>
</dbReference>
<dbReference type="SUPFAM" id="SSF50156">
    <property type="entry name" value="PDZ domain-like"/>
    <property type="match status" value="1"/>
</dbReference>
<dbReference type="GO" id="GO:0070682">
    <property type="term" value="P:proteasome regulatory particle assembly"/>
    <property type="evidence" value="ECO:0007669"/>
    <property type="project" value="InterPro"/>
</dbReference>
<dbReference type="InterPro" id="IPR036034">
    <property type="entry name" value="PDZ_sf"/>
</dbReference>
<protein>
    <recommendedName>
        <fullName evidence="3">Probable 26S proteasome regulatory subunit p27</fullName>
    </recommendedName>
</protein>
<evidence type="ECO:0000259" key="5">
    <source>
        <dbReference type="Pfam" id="PF17820"/>
    </source>
</evidence>
<evidence type="ECO:0000313" key="8">
    <source>
        <dbReference type="Proteomes" id="UP001310890"/>
    </source>
</evidence>
<evidence type="ECO:0000313" key="7">
    <source>
        <dbReference type="EMBL" id="KAK5109353.1"/>
    </source>
</evidence>
<dbReference type="PANTHER" id="PTHR12651">
    <property type="entry name" value="26S PROTEASOME NON-ATPASE REGULATORY SUBUNIT 9"/>
    <property type="match status" value="1"/>
</dbReference>